<evidence type="ECO:0000313" key="2">
    <source>
        <dbReference type="EMBL" id="CAI9962629.1"/>
    </source>
</evidence>
<feature type="region of interest" description="Disordered" evidence="1">
    <location>
        <begin position="329"/>
        <end position="401"/>
    </location>
</feature>
<gene>
    <name evidence="3" type="ORF">HINF_LOCUS32831</name>
    <name evidence="2" type="ORF">HINF_LOCUS50274</name>
</gene>
<protein>
    <submittedName>
        <fullName evidence="2">Histone-lysine N-methyltransferase 2A-like isoform X2</fullName>
    </submittedName>
    <submittedName>
        <fullName evidence="3">Histone-lysine_N-methyltransferase 2A-like isoform X2</fullName>
    </submittedName>
</protein>
<sequence length="697" mass="80321">MQQIISTPKTLYFKNATTQTGTDSSASNLVYFKKFGAEVPNVAKKVQADLYFVEDEISSIEINEDEISDYLKENYEIAQIQDINEEEFRDFHSQDNVSKEDKIVKEDQVTDEQDQMKKEENVEEIQTCLDRSTKEQPKSKSKDEVVEEIFLEMKSSQQSFKEGSSQPTKKEQPKSSKALGITKEDTKKTVAKDSKSQKPKKDEKPKKQQDQMELGMAQSKGGAFGSCAPRTRQPAIQPQIQQVARRQNRMLENEPRQQQQQQQQQQPQQQAFGAQLDYMVPPPPGAQPMPQNNMAQLQQQQFAVNAQQRFIAPPHAPVPQQNIVQMQFMSQSSQMPPPPPFTSSKSLLPSSSQFKASKQAPPPPQEESQPMKKMKSSKKVQNKEEEQHKVQERFEENEEQGYDQEQQLICCDIQPVFDEAPQNVQYQMDDDNYQIAPLQNEEQQYFEPEQNETQNEIMKSPMQVIDEFALLEPLFGLFDDNDPSVQTASFSVSSLQQYFNQQFNGQNGQQQGQQYGQNNQNSYQNSQQNSQQLSNQNSQNNTSMSVSGKEKQSVYQIELFGQQLLVFINEYFKSQFAGLKEALVYYKQYTRQNGTRVKLNFKKLGDMFNISADDSYNRFEQILQQNLDTWDADQIKEVKAEVKRQFELAKGMSKKDRAFQIRKQVNAILALEDQVEKNYKQIANVINYQITVLEKSL</sequence>
<proteinExistence type="predicted"/>
<reference evidence="3 4" key="2">
    <citation type="submission" date="2024-07" db="EMBL/GenBank/DDBJ databases">
        <authorList>
            <person name="Akdeniz Z."/>
        </authorList>
    </citation>
    <scope>NUCLEOTIDE SEQUENCE [LARGE SCALE GENOMIC DNA]</scope>
</reference>
<feature type="compositionally biased region" description="Low complexity" evidence="1">
    <location>
        <begin position="228"/>
        <end position="245"/>
    </location>
</feature>
<feature type="compositionally biased region" description="Polar residues" evidence="1">
    <location>
        <begin position="154"/>
        <end position="167"/>
    </location>
</feature>
<feature type="region of interest" description="Disordered" evidence="1">
    <location>
        <begin position="107"/>
        <end position="291"/>
    </location>
</feature>
<feature type="compositionally biased region" description="Basic and acidic residues" evidence="1">
    <location>
        <begin position="107"/>
        <end position="120"/>
    </location>
</feature>
<feature type="region of interest" description="Disordered" evidence="1">
    <location>
        <begin position="505"/>
        <end position="547"/>
    </location>
</feature>
<organism evidence="2">
    <name type="scientific">Hexamita inflata</name>
    <dbReference type="NCBI Taxonomy" id="28002"/>
    <lineage>
        <taxon>Eukaryota</taxon>
        <taxon>Metamonada</taxon>
        <taxon>Diplomonadida</taxon>
        <taxon>Hexamitidae</taxon>
        <taxon>Hexamitinae</taxon>
        <taxon>Hexamita</taxon>
    </lineage>
</organism>
<comment type="caution">
    <text evidence="2">The sequence shown here is derived from an EMBL/GenBank/DDBJ whole genome shotgun (WGS) entry which is preliminary data.</text>
</comment>
<dbReference type="Proteomes" id="UP001642409">
    <property type="component" value="Unassembled WGS sequence"/>
</dbReference>
<evidence type="ECO:0000256" key="1">
    <source>
        <dbReference type="SAM" id="MobiDB-lite"/>
    </source>
</evidence>
<feature type="compositionally biased region" description="Basic and acidic residues" evidence="1">
    <location>
        <begin position="182"/>
        <end position="210"/>
    </location>
</feature>
<keyword evidence="4" id="KW-1185">Reference proteome</keyword>
<feature type="compositionally biased region" description="Low complexity" evidence="1">
    <location>
        <begin position="505"/>
        <end position="541"/>
    </location>
</feature>
<feature type="compositionally biased region" description="Low complexity" evidence="1">
    <location>
        <begin position="342"/>
        <end position="359"/>
    </location>
</feature>
<feature type="compositionally biased region" description="Basic and acidic residues" evidence="1">
    <location>
        <begin position="381"/>
        <end position="394"/>
    </location>
</feature>
<feature type="compositionally biased region" description="Low complexity" evidence="1">
    <location>
        <begin position="257"/>
        <end position="270"/>
    </location>
</feature>
<name>A0AA86QZI7_9EUKA</name>
<dbReference type="EMBL" id="CATOUU010000959">
    <property type="protein sequence ID" value="CAI9962629.1"/>
    <property type="molecule type" value="Genomic_DNA"/>
</dbReference>
<feature type="compositionally biased region" description="Basic and acidic residues" evidence="1">
    <location>
        <begin position="131"/>
        <end position="144"/>
    </location>
</feature>
<dbReference type="EMBL" id="CAXDID020000113">
    <property type="protein sequence ID" value="CAL6029954.1"/>
    <property type="molecule type" value="Genomic_DNA"/>
</dbReference>
<dbReference type="AlphaFoldDB" id="A0AA86QZI7"/>
<accession>A0AA86QZI7</accession>
<evidence type="ECO:0000313" key="4">
    <source>
        <dbReference type="Proteomes" id="UP001642409"/>
    </source>
</evidence>
<evidence type="ECO:0000313" key="3">
    <source>
        <dbReference type="EMBL" id="CAL6029954.1"/>
    </source>
</evidence>
<reference evidence="2" key="1">
    <citation type="submission" date="2023-06" db="EMBL/GenBank/DDBJ databases">
        <authorList>
            <person name="Kurt Z."/>
        </authorList>
    </citation>
    <scope>NUCLEOTIDE SEQUENCE</scope>
</reference>